<evidence type="ECO:0000256" key="8">
    <source>
        <dbReference type="SAM" id="MobiDB-lite"/>
    </source>
</evidence>
<sequence>MKTSSEAALSETPSESNSKAPGISVVIPLHNEAKTLEELYQRVKTTLEKQEKPWELVLVDDGSTDGTSKILDTLYERDPRVSVVHLRRNYGQTPALMAGFDHARGEYVVALDGDLQHAPEEIPNFIEKIEEGYDLVSGWRVSRSDALLTRTIPSRIANWLMAKVSGVQLHDFGTTFKGYRREVLSDIRLYGELHRFVPALSSLNGARIVEIPIKDMGRNEGKSHYGLSRTFRVMFDLLTVGFLLRYMTRPLHFFGKLFLACSGSSSLIGLFLLFRKVFSGVHLFQEHGPLTLLAAVLMLAGVQFLAIGLLGEILARVYFESQDKKIYAVRRLLRREE</sequence>
<keyword evidence="7 9" id="KW-0472">Membrane</keyword>
<feature type="region of interest" description="Disordered" evidence="8">
    <location>
        <begin position="1"/>
        <end position="23"/>
    </location>
</feature>
<dbReference type="InterPro" id="IPR001173">
    <property type="entry name" value="Glyco_trans_2-like"/>
</dbReference>
<dbReference type="GO" id="GO:0009103">
    <property type="term" value="P:lipopolysaccharide biosynthetic process"/>
    <property type="evidence" value="ECO:0007669"/>
    <property type="project" value="UniProtKB-KW"/>
</dbReference>
<keyword evidence="4 9" id="KW-0812">Transmembrane</keyword>
<dbReference type="InterPro" id="IPR029044">
    <property type="entry name" value="Nucleotide-diphossugar_trans"/>
</dbReference>
<proteinExistence type="predicted"/>
<keyword evidence="12" id="KW-1185">Reference proteome</keyword>
<dbReference type="GO" id="GO:0016757">
    <property type="term" value="F:glycosyltransferase activity"/>
    <property type="evidence" value="ECO:0007669"/>
    <property type="project" value="UniProtKB-KW"/>
</dbReference>
<keyword evidence="1" id="KW-1003">Cell membrane</keyword>
<feature type="transmembrane region" description="Helical" evidence="9">
    <location>
        <begin position="253"/>
        <end position="274"/>
    </location>
</feature>
<dbReference type="PANTHER" id="PTHR48090">
    <property type="entry name" value="UNDECAPRENYL-PHOSPHATE 4-DEOXY-4-FORMAMIDO-L-ARABINOSE TRANSFERASE-RELATED"/>
    <property type="match status" value="1"/>
</dbReference>
<evidence type="ECO:0000256" key="5">
    <source>
        <dbReference type="ARBA" id="ARBA00022985"/>
    </source>
</evidence>
<evidence type="ECO:0000256" key="2">
    <source>
        <dbReference type="ARBA" id="ARBA00022676"/>
    </source>
</evidence>
<protein>
    <submittedName>
        <fullName evidence="11">Glycosyl transferase</fullName>
    </submittedName>
</protein>
<organism evidence="11 12">
    <name type="scientific">Desulforhabdus amnigena</name>
    <dbReference type="NCBI Taxonomy" id="40218"/>
    <lineage>
        <taxon>Bacteria</taxon>
        <taxon>Pseudomonadati</taxon>
        <taxon>Thermodesulfobacteriota</taxon>
        <taxon>Syntrophobacteria</taxon>
        <taxon>Syntrophobacterales</taxon>
        <taxon>Syntrophobacteraceae</taxon>
        <taxon>Desulforhabdus</taxon>
    </lineage>
</organism>
<name>A0A9W6FW83_9BACT</name>
<dbReference type="CDD" id="cd04187">
    <property type="entry name" value="DPM1_like_bac"/>
    <property type="match status" value="1"/>
</dbReference>
<gene>
    <name evidence="11" type="ORF">DAMNIGENAA_34580</name>
</gene>
<dbReference type="AlphaFoldDB" id="A0A9W6FW83"/>
<feature type="transmembrane region" description="Helical" evidence="9">
    <location>
        <begin position="294"/>
        <end position="315"/>
    </location>
</feature>
<feature type="compositionally biased region" description="Polar residues" evidence="8">
    <location>
        <begin position="1"/>
        <end position="19"/>
    </location>
</feature>
<keyword evidence="6 9" id="KW-1133">Transmembrane helix</keyword>
<dbReference type="PANTHER" id="PTHR48090:SF3">
    <property type="entry name" value="UNDECAPRENYL-PHOSPHATE 4-DEOXY-4-FORMAMIDO-L-ARABINOSE TRANSFERASE"/>
    <property type="match status" value="1"/>
</dbReference>
<dbReference type="InterPro" id="IPR050256">
    <property type="entry name" value="Glycosyltransferase_2"/>
</dbReference>
<dbReference type="EMBL" id="BSDR01000001">
    <property type="protein sequence ID" value="GLI36025.1"/>
    <property type="molecule type" value="Genomic_DNA"/>
</dbReference>
<evidence type="ECO:0000313" key="11">
    <source>
        <dbReference type="EMBL" id="GLI36025.1"/>
    </source>
</evidence>
<dbReference type="Proteomes" id="UP001144372">
    <property type="component" value="Unassembled WGS sequence"/>
</dbReference>
<reference evidence="11" key="1">
    <citation type="submission" date="2022-12" db="EMBL/GenBank/DDBJ databases">
        <title>Reference genome sequencing for broad-spectrum identification of bacterial and archaeal isolates by mass spectrometry.</title>
        <authorList>
            <person name="Sekiguchi Y."/>
            <person name="Tourlousse D.M."/>
        </authorList>
    </citation>
    <scope>NUCLEOTIDE SEQUENCE</scope>
    <source>
        <strain evidence="11">ASRB1</strain>
    </source>
</reference>
<accession>A0A9W6FW83</accession>
<evidence type="ECO:0000256" key="1">
    <source>
        <dbReference type="ARBA" id="ARBA00022475"/>
    </source>
</evidence>
<comment type="caution">
    <text evidence="11">The sequence shown here is derived from an EMBL/GenBank/DDBJ whole genome shotgun (WGS) entry which is preliminary data.</text>
</comment>
<keyword evidence="2" id="KW-0328">Glycosyltransferase</keyword>
<evidence type="ECO:0000256" key="7">
    <source>
        <dbReference type="ARBA" id="ARBA00023136"/>
    </source>
</evidence>
<evidence type="ECO:0000256" key="4">
    <source>
        <dbReference type="ARBA" id="ARBA00022692"/>
    </source>
</evidence>
<feature type="domain" description="Glycosyltransferase 2-like" evidence="10">
    <location>
        <begin position="24"/>
        <end position="187"/>
    </location>
</feature>
<keyword evidence="3 11" id="KW-0808">Transferase</keyword>
<evidence type="ECO:0000259" key="10">
    <source>
        <dbReference type="Pfam" id="PF00535"/>
    </source>
</evidence>
<dbReference type="SUPFAM" id="SSF53448">
    <property type="entry name" value="Nucleotide-diphospho-sugar transferases"/>
    <property type="match status" value="1"/>
</dbReference>
<evidence type="ECO:0000256" key="6">
    <source>
        <dbReference type="ARBA" id="ARBA00022989"/>
    </source>
</evidence>
<dbReference type="GO" id="GO:0005886">
    <property type="term" value="C:plasma membrane"/>
    <property type="evidence" value="ECO:0007669"/>
    <property type="project" value="TreeGrafter"/>
</dbReference>
<evidence type="ECO:0000256" key="3">
    <source>
        <dbReference type="ARBA" id="ARBA00022679"/>
    </source>
</evidence>
<evidence type="ECO:0000256" key="9">
    <source>
        <dbReference type="SAM" id="Phobius"/>
    </source>
</evidence>
<keyword evidence="5" id="KW-0448">Lipopolysaccharide biosynthesis</keyword>
<evidence type="ECO:0000313" key="12">
    <source>
        <dbReference type="Proteomes" id="UP001144372"/>
    </source>
</evidence>
<dbReference type="Pfam" id="PF00535">
    <property type="entry name" value="Glycos_transf_2"/>
    <property type="match status" value="1"/>
</dbReference>
<dbReference type="Gene3D" id="3.90.550.10">
    <property type="entry name" value="Spore Coat Polysaccharide Biosynthesis Protein SpsA, Chain A"/>
    <property type="match status" value="1"/>
</dbReference>
<dbReference type="RefSeq" id="WP_281796176.1">
    <property type="nucleotide sequence ID" value="NZ_BSDR01000001.1"/>
</dbReference>